<proteinExistence type="predicted"/>
<protein>
    <submittedName>
        <fullName evidence="1">N2227-domain-containing protein</fullName>
    </submittedName>
</protein>
<gene>
    <name evidence="1" type="ORF">IE53DRAFT_406504</name>
</gene>
<dbReference type="EMBL" id="KZ820014">
    <property type="protein sequence ID" value="PWN49718.1"/>
    <property type="molecule type" value="Genomic_DNA"/>
</dbReference>
<reference evidence="1 2" key="1">
    <citation type="journal article" date="2018" name="Mol. Biol. Evol.">
        <title>Broad Genomic Sampling Reveals a Smut Pathogenic Ancestry of the Fungal Clade Ustilaginomycotina.</title>
        <authorList>
            <person name="Kijpornyongpan T."/>
            <person name="Mondo S.J."/>
            <person name="Barry K."/>
            <person name="Sandor L."/>
            <person name="Lee J."/>
            <person name="Lipzen A."/>
            <person name="Pangilinan J."/>
            <person name="LaButti K."/>
            <person name="Hainaut M."/>
            <person name="Henrissat B."/>
            <person name="Grigoriev I.V."/>
            <person name="Spatafora J.W."/>
            <person name="Aime M.C."/>
        </authorList>
    </citation>
    <scope>NUCLEOTIDE SEQUENCE [LARGE SCALE GENOMIC DNA]</scope>
    <source>
        <strain evidence="1 2">SA 807</strain>
    </source>
</reference>
<sequence>MSTTETLSKEKQHFSNVLKAFGNYLPYCLTANDARRRSFYSLPRAHQELLLGLKEPLPGPLLHGQSASHQVSSGFRAKLDEIDDRIRRNADLLEQIVEYSKDFLGEGLLLPDEEGGADDDPKDQLASARGNQSHSDLSLSESSETQAGTCLQPNGKGGPQRRRKRKVSGHQVDKIQSTLKQLVRDWSAEGRAERELAYRPIVQAIEACFGHVPKANRGEVRILVPGAGLGRLAFDLATHGYSCQGNEFSFYMLLTSHFILNKTTRPNEHVIYPFIHSSSNWRSAGDMLRPIQIPDILPAGFIPPEADFSMVAGEFVEVYSKPEEGKAWDAVATCFFIDTAHNLLRYLEVINHCLPVGGVWINAGPLLWHFENTGGEQTYPDNLSIELTLGEVLELVIKMGFEIEQKKTLPPMTYTGNIDGMLKYDYIPEFFLCRKIKDVEASPAV</sequence>
<name>A0ACD0NV29_9BASI</name>
<evidence type="ECO:0000313" key="1">
    <source>
        <dbReference type="EMBL" id="PWN49718.1"/>
    </source>
</evidence>
<dbReference type="Proteomes" id="UP000245626">
    <property type="component" value="Unassembled WGS sequence"/>
</dbReference>
<organism evidence="1 2">
    <name type="scientific">Violaceomyces palustris</name>
    <dbReference type="NCBI Taxonomy" id="1673888"/>
    <lineage>
        <taxon>Eukaryota</taxon>
        <taxon>Fungi</taxon>
        <taxon>Dikarya</taxon>
        <taxon>Basidiomycota</taxon>
        <taxon>Ustilaginomycotina</taxon>
        <taxon>Ustilaginomycetes</taxon>
        <taxon>Violaceomycetales</taxon>
        <taxon>Violaceomycetaceae</taxon>
        <taxon>Violaceomyces</taxon>
    </lineage>
</organism>
<accession>A0ACD0NV29</accession>
<keyword evidence="2" id="KW-1185">Reference proteome</keyword>
<evidence type="ECO:0000313" key="2">
    <source>
        <dbReference type="Proteomes" id="UP000245626"/>
    </source>
</evidence>